<evidence type="ECO:0000256" key="1">
    <source>
        <dbReference type="ARBA" id="ARBA00006336"/>
    </source>
</evidence>
<dbReference type="InterPro" id="IPR036380">
    <property type="entry name" value="Isochorismatase-like_sf"/>
</dbReference>
<dbReference type="PANTHER" id="PTHR43540:SF9">
    <property type="entry name" value="FAMILY HYDROLASE, PUTATIVE (AFU_ORTHOLOGUE AFUA_2G08700)-RELATED"/>
    <property type="match status" value="1"/>
</dbReference>
<dbReference type="SUPFAM" id="SSF52499">
    <property type="entry name" value="Isochorismatase-like hydrolases"/>
    <property type="match status" value="1"/>
</dbReference>
<dbReference type="AlphaFoldDB" id="A0A7D8UV05"/>
<evidence type="ECO:0000313" key="5">
    <source>
        <dbReference type="Proteomes" id="UP000481288"/>
    </source>
</evidence>
<feature type="domain" description="Isochorismatase-like" evidence="3">
    <location>
        <begin position="57"/>
        <end position="257"/>
    </location>
</feature>
<protein>
    <submittedName>
        <fullName evidence="4">Peroxyureidoacrylate/ureidoacrylate amidohydrolase RutB</fullName>
    </submittedName>
</protein>
<proteinExistence type="inferred from homology"/>
<reference evidence="4 5" key="1">
    <citation type="submission" date="2018-05" db="EMBL/GenBank/DDBJ databases">
        <title>Whole genome sequencing for identification of molecular markers to develop diagnostic detection tools for the regulated plant pathogen Lachnellula willkommii.</title>
        <authorList>
            <person name="Giroux E."/>
            <person name="Bilodeau G."/>
        </authorList>
    </citation>
    <scope>NUCLEOTIDE SEQUENCE [LARGE SCALE GENOMIC DNA]</scope>
    <source>
        <strain evidence="4 5">CBS 625.97</strain>
    </source>
</reference>
<evidence type="ECO:0000256" key="2">
    <source>
        <dbReference type="ARBA" id="ARBA00022801"/>
    </source>
</evidence>
<evidence type="ECO:0000313" key="4">
    <source>
        <dbReference type="EMBL" id="TVY44009.1"/>
    </source>
</evidence>
<comment type="caution">
    <text evidence="4">The sequence shown here is derived from an EMBL/GenBank/DDBJ whole genome shotgun (WGS) entry which is preliminary data.</text>
</comment>
<keyword evidence="5" id="KW-1185">Reference proteome</keyword>
<evidence type="ECO:0000259" key="3">
    <source>
        <dbReference type="Pfam" id="PF00857"/>
    </source>
</evidence>
<dbReference type="EMBL" id="QGMG01001771">
    <property type="protein sequence ID" value="TVY44009.1"/>
    <property type="molecule type" value="Genomic_DNA"/>
</dbReference>
<dbReference type="CDD" id="cd00431">
    <property type="entry name" value="cysteine_hydrolases"/>
    <property type="match status" value="1"/>
</dbReference>
<name>A0A7D8UV05_9HELO</name>
<dbReference type="Proteomes" id="UP000481288">
    <property type="component" value="Unassembled WGS sequence"/>
</dbReference>
<dbReference type="OrthoDB" id="167809at2759"/>
<gene>
    <name evidence="4" type="primary">rutB_3</name>
    <name evidence="4" type="ORF">LCER1_G008782</name>
</gene>
<dbReference type="GO" id="GO:0016787">
    <property type="term" value="F:hydrolase activity"/>
    <property type="evidence" value="ECO:0007669"/>
    <property type="project" value="UniProtKB-KW"/>
</dbReference>
<comment type="similarity">
    <text evidence="1">Belongs to the isochorismatase family.</text>
</comment>
<organism evidence="4 5">
    <name type="scientific">Lachnellula cervina</name>
    <dbReference type="NCBI Taxonomy" id="1316786"/>
    <lineage>
        <taxon>Eukaryota</taxon>
        <taxon>Fungi</taxon>
        <taxon>Dikarya</taxon>
        <taxon>Ascomycota</taxon>
        <taxon>Pezizomycotina</taxon>
        <taxon>Leotiomycetes</taxon>
        <taxon>Helotiales</taxon>
        <taxon>Lachnaceae</taxon>
        <taxon>Lachnellula</taxon>
    </lineage>
</organism>
<dbReference type="InterPro" id="IPR050272">
    <property type="entry name" value="Isochorismatase-like_hydrls"/>
</dbReference>
<dbReference type="InterPro" id="IPR000868">
    <property type="entry name" value="Isochorismatase-like_dom"/>
</dbReference>
<accession>A0A7D8UV05</accession>
<dbReference type="Gene3D" id="3.40.50.850">
    <property type="entry name" value="Isochorismatase-like"/>
    <property type="match status" value="1"/>
</dbReference>
<keyword evidence="2 4" id="KW-0378">Hydrolase</keyword>
<sequence>MTVEKVKVIGGKKNFWIWSEESGFDLTHPPTPKSSPIYPRIPLATTKSRAVIDPSKSALVIIDMQNYFLSPLLGRPSNSVGLGIVDKLVKEVIPACRKVNIPIVWLGWGLNEQDLHEMPPSIVRGYEFGLDENFDDGPKDLGSLGQDMGQLKLDDGTAIEAGRVMMRDQWNTEFYPRLAEHAKPHDIRINKNRLSGFWGGTEIEEALKKRGIRTLFFSGENTDQCVQSSVQDAYAKNWDCLMLSDGCGTTSPDFARKCIEYNCENGWGFVLTCQQLVDGINDVQTTPDTGK</sequence>
<dbReference type="Pfam" id="PF00857">
    <property type="entry name" value="Isochorismatase"/>
    <property type="match status" value="1"/>
</dbReference>
<dbReference type="PANTHER" id="PTHR43540">
    <property type="entry name" value="PEROXYUREIDOACRYLATE/UREIDOACRYLATE AMIDOHYDROLASE-RELATED"/>
    <property type="match status" value="1"/>
</dbReference>